<accession>A0A6H5IAU1</accession>
<dbReference type="EMBL" id="CADCXV010000736">
    <property type="protein sequence ID" value="CAB0034208.1"/>
    <property type="molecule type" value="Genomic_DNA"/>
</dbReference>
<protein>
    <submittedName>
        <fullName evidence="1">Uncharacterized protein</fullName>
    </submittedName>
</protein>
<feature type="non-terminal residue" evidence="1">
    <location>
        <position position="216"/>
    </location>
</feature>
<keyword evidence="2" id="KW-1185">Reference proteome</keyword>
<proteinExistence type="predicted"/>
<name>A0A6H5IAU1_9HYME</name>
<sequence length="216" mass="23976">MSPSDGGSPGRRHATCCISCSQAHELRLFWIYIYIYLAASRALHSCHQLYTRRVSSRYTSLFPCGMRARARERSLRRLQMCSYSCTRRSAVRAAAAAATAVASSSSHLYDLAACTGRWQSFVQVNGNASPPKEITRTRRGIVMGNDVYPTGATVTISIGVFAPRRFRRYYTYTSAAAAAIACQLLAEMILSRKARTGKAIHRKDKYTSLSESRVPD</sequence>
<reference evidence="1 2" key="1">
    <citation type="submission" date="2020-02" db="EMBL/GenBank/DDBJ databases">
        <authorList>
            <person name="Ferguson B K."/>
        </authorList>
    </citation>
    <scope>NUCLEOTIDE SEQUENCE [LARGE SCALE GENOMIC DNA]</scope>
</reference>
<evidence type="ECO:0000313" key="1">
    <source>
        <dbReference type="EMBL" id="CAB0034208.1"/>
    </source>
</evidence>
<organism evidence="1 2">
    <name type="scientific">Trichogramma brassicae</name>
    <dbReference type="NCBI Taxonomy" id="86971"/>
    <lineage>
        <taxon>Eukaryota</taxon>
        <taxon>Metazoa</taxon>
        <taxon>Ecdysozoa</taxon>
        <taxon>Arthropoda</taxon>
        <taxon>Hexapoda</taxon>
        <taxon>Insecta</taxon>
        <taxon>Pterygota</taxon>
        <taxon>Neoptera</taxon>
        <taxon>Endopterygota</taxon>
        <taxon>Hymenoptera</taxon>
        <taxon>Apocrita</taxon>
        <taxon>Proctotrupomorpha</taxon>
        <taxon>Chalcidoidea</taxon>
        <taxon>Trichogrammatidae</taxon>
        <taxon>Trichogramma</taxon>
    </lineage>
</organism>
<dbReference type="Proteomes" id="UP000479190">
    <property type="component" value="Unassembled WGS sequence"/>
</dbReference>
<evidence type="ECO:0000313" key="2">
    <source>
        <dbReference type="Proteomes" id="UP000479190"/>
    </source>
</evidence>
<gene>
    <name evidence="1" type="ORF">TBRA_LOCUS6106</name>
</gene>
<dbReference type="AlphaFoldDB" id="A0A6H5IAU1"/>